<name>A0A0E9SVA2_ANGAN</name>
<dbReference type="EMBL" id="GBXM01060413">
    <property type="protein sequence ID" value="JAH48164.1"/>
    <property type="molecule type" value="Transcribed_RNA"/>
</dbReference>
<dbReference type="EMBL" id="GBXM01076495">
    <property type="protein sequence ID" value="JAH32082.1"/>
    <property type="molecule type" value="Transcribed_RNA"/>
</dbReference>
<dbReference type="AlphaFoldDB" id="A0A0E9SVA2"/>
<dbReference type="EMBL" id="GBXM01063385">
    <property type="protein sequence ID" value="JAH45192.1"/>
    <property type="molecule type" value="Transcribed_RNA"/>
</dbReference>
<accession>A0A0E9SVA2</accession>
<sequence>MNLVLSDFPRDGSFKELASSTSAVSASVEVTEYY</sequence>
<organism evidence="1">
    <name type="scientific">Anguilla anguilla</name>
    <name type="common">European freshwater eel</name>
    <name type="synonym">Muraena anguilla</name>
    <dbReference type="NCBI Taxonomy" id="7936"/>
    <lineage>
        <taxon>Eukaryota</taxon>
        <taxon>Metazoa</taxon>
        <taxon>Chordata</taxon>
        <taxon>Craniata</taxon>
        <taxon>Vertebrata</taxon>
        <taxon>Euteleostomi</taxon>
        <taxon>Actinopterygii</taxon>
        <taxon>Neopterygii</taxon>
        <taxon>Teleostei</taxon>
        <taxon>Anguilliformes</taxon>
        <taxon>Anguillidae</taxon>
        <taxon>Anguilla</taxon>
    </lineage>
</organism>
<evidence type="ECO:0000313" key="1">
    <source>
        <dbReference type="EMBL" id="JAH45192.1"/>
    </source>
</evidence>
<reference evidence="1" key="2">
    <citation type="journal article" date="2015" name="Fish Shellfish Immunol.">
        <title>Early steps in the European eel (Anguilla anguilla)-Vibrio vulnificus interaction in the gills: Role of the RtxA13 toxin.</title>
        <authorList>
            <person name="Callol A."/>
            <person name="Pajuelo D."/>
            <person name="Ebbesson L."/>
            <person name="Teles M."/>
            <person name="MacKenzie S."/>
            <person name="Amaro C."/>
        </authorList>
    </citation>
    <scope>NUCLEOTIDE SEQUENCE</scope>
</reference>
<protein>
    <submittedName>
        <fullName evidence="1">Uncharacterized protein</fullName>
    </submittedName>
</protein>
<proteinExistence type="predicted"/>
<reference evidence="1" key="1">
    <citation type="submission" date="2014-11" db="EMBL/GenBank/DDBJ databases">
        <authorList>
            <person name="Amaro Gonzalez C."/>
        </authorList>
    </citation>
    <scope>NUCLEOTIDE SEQUENCE</scope>
</reference>